<feature type="binding site" evidence="10">
    <location>
        <position position="42"/>
    </location>
    <ligand>
        <name>Mn(2+)</name>
        <dbReference type="ChEBI" id="CHEBI:29035"/>
        <label>2</label>
    </ligand>
</feature>
<reference evidence="12 13" key="1">
    <citation type="submission" date="2018-06" db="EMBL/GenBank/DDBJ databases">
        <authorList>
            <consortium name="Pathogen Informatics"/>
            <person name="Doyle S."/>
        </authorList>
    </citation>
    <scope>NUCLEOTIDE SEQUENCE [LARGE SCALE GENOMIC DNA]</scope>
    <source>
        <strain evidence="12 13">NCTC13315</strain>
    </source>
</reference>
<dbReference type="EC" id="3.6.1.54" evidence="10"/>
<dbReference type="GO" id="GO:0009245">
    <property type="term" value="P:lipid A biosynthetic process"/>
    <property type="evidence" value="ECO:0007669"/>
    <property type="project" value="UniProtKB-UniRule"/>
</dbReference>
<feature type="binding site" evidence="10">
    <location>
        <position position="195"/>
    </location>
    <ligand>
        <name>substrate</name>
    </ligand>
</feature>
<dbReference type="SUPFAM" id="SSF56300">
    <property type="entry name" value="Metallo-dependent phosphatases"/>
    <property type="match status" value="1"/>
</dbReference>
<feature type="binding site" evidence="10">
    <location>
        <position position="9"/>
    </location>
    <ligand>
        <name>Mn(2+)</name>
        <dbReference type="ChEBI" id="CHEBI:29035"/>
        <label>1</label>
    </ligand>
</feature>
<evidence type="ECO:0000256" key="10">
    <source>
        <dbReference type="HAMAP-Rule" id="MF_00575"/>
    </source>
</evidence>
<evidence type="ECO:0000256" key="4">
    <source>
        <dbReference type="ARBA" id="ARBA00022556"/>
    </source>
</evidence>
<keyword evidence="3 10" id="KW-0997">Cell inner membrane</keyword>
<feature type="binding site" evidence="10">
    <location>
        <position position="195"/>
    </location>
    <ligand>
        <name>Mn(2+)</name>
        <dbReference type="ChEBI" id="CHEBI:29035"/>
        <label>2</label>
    </ligand>
</feature>
<feature type="binding site" evidence="10">
    <location>
        <position position="161"/>
    </location>
    <ligand>
        <name>substrate</name>
    </ligand>
</feature>
<evidence type="ECO:0000256" key="5">
    <source>
        <dbReference type="ARBA" id="ARBA00022723"/>
    </source>
</evidence>
<dbReference type="GO" id="GO:0008758">
    <property type="term" value="F:UDP-2,3-diacylglucosamine hydrolase activity"/>
    <property type="evidence" value="ECO:0007669"/>
    <property type="project" value="UniProtKB-UniRule"/>
</dbReference>
<dbReference type="InterPro" id="IPR043461">
    <property type="entry name" value="LpxH-like"/>
</dbReference>
<keyword evidence="1 10" id="KW-1003">Cell membrane</keyword>
<dbReference type="OrthoDB" id="9783283at2"/>
<comment type="function">
    <text evidence="10">Hydrolyzes the pyrophosphate bond of UDP-2,3-diacylglucosamine to yield 2,3-diacylglucosamine 1-phosphate (lipid X) and UMP by catalyzing the attack of water at the alpha-P atom. Involved in the biosynthesis of lipid A, a phosphorylated glycolipid that anchors the lipopolysaccharide to the outer membrane of the cell.</text>
</comment>
<keyword evidence="5 10" id="KW-0479">Metal-binding</keyword>
<accession>A0A378I378</accession>
<evidence type="ECO:0000256" key="9">
    <source>
        <dbReference type="ARBA" id="ARBA00023211"/>
    </source>
</evidence>
<dbReference type="GO" id="GO:0030145">
    <property type="term" value="F:manganese ion binding"/>
    <property type="evidence" value="ECO:0007669"/>
    <property type="project" value="UniProtKB-UniRule"/>
</dbReference>
<evidence type="ECO:0000256" key="1">
    <source>
        <dbReference type="ARBA" id="ARBA00022475"/>
    </source>
</evidence>
<dbReference type="InterPro" id="IPR010138">
    <property type="entry name" value="UDP-diacylglucosamine_Hdrlase"/>
</dbReference>
<feature type="binding site" evidence="10">
    <location>
        <position position="123"/>
    </location>
    <ligand>
        <name>substrate</name>
    </ligand>
</feature>
<keyword evidence="2 10" id="KW-0444">Lipid biosynthesis</keyword>
<dbReference type="InterPro" id="IPR004843">
    <property type="entry name" value="Calcineurin-like_PHP"/>
</dbReference>
<feature type="binding site" evidence="10">
    <location>
        <position position="197"/>
    </location>
    <ligand>
        <name>Mn(2+)</name>
        <dbReference type="ChEBI" id="CHEBI:29035"/>
        <label>1</label>
    </ligand>
</feature>
<keyword evidence="13" id="KW-1185">Reference proteome</keyword>
<dbReference type="GO" id="GO:0019897">
    <property type="term" value="C:extrinsic component of plasma membrane"/>
    <property type="evidence" value="ECO:0007669"/>
    <property type="project" value="UniProtKB-UniRule"/>
</dbReference>
<evidence type="ECO:0000256" key="7">
    <source>
        <dbReference type="ARBA" id="ARBA00023098"/>
    </source>
</evidence>
<dbReference type="Gene3D" id="3.60.21.10">
    <property type="match status" value="1"/>
</dbReference>
<feature type="binding site" evidence="10">
    <location>
        <position position="164"/>
    </location>
    <ligand>
        <name>substrate</name>
    </ligand>
</feature>
<evidence type="ECO:0000313" key="13">
    <source>
        <dbReference type="Proteomes" id="UP000254968"/>
    </source>
</evidence>
<evidence type="ECO:0000259" key="11">
    <source>
        <dbReference type="Pfam" id="PF00149"/>
    </source>
</evidence>
<dbReference type="PANTHER" id="PTHR34990:SF1">
    <property type="entry name" value="UDP-2,3-DIACYLGLUCOSAMINE HYDROLASE"/>
    <property type="match status" value="1"/>
</dbReference>
<keyword evidence="9 10" id="KW-0464">Manganese</keyword>
<dbReference type="UniPathway" id="UPA00359">
    <property type="reaction ID" value="UER00480"/>
</dbReference>
<evidence type="ECO:0000256" key="3">
    <source>
        <dbReference type="ARBA" id="ARBA00022519"/>
    </source>
</evidence>
<evidence type="ECO:0000313" key="12">
    <source>
        <dbReference type="EMBL" id="STX29136.1"/>
    </source>
</evidence>
<keyword evidence="6 10" id="KW-0378">Hydrolase</keyword>
<feature type="binding site" evidence="10">
    <location>
        <position position="80"/>
    </location>
    <ligand>
        <name>Mn(2+)</name>
        <dbReference type="ChEBI" id="CHEBI:29035"/>
        <label>2</label>
    </ligand>
</feature>
<feature type="binding site" evidence="10">
    <location>
        <begin position="80"/>
        <end position="81"/>
    </location>
    <ligand>
        <name>substrate</name>
    </ligand>
</feature>
<dbReference type="AlphaFoldDB" id="A0A378I378"/>
<dbReference type="NCBIfam" id="NF003743">
    <property type="entry name" value="PRK05340.1"/>
    <property type="match status" value="1"/>
</dbReference>
<keyword evidence="8 10" id="KW-0472">Membrane</keyword>
<dbReference type="CDD" id="cd07398">
    <property type="entry name" value="MPP_YbbF-LpxH"/>
    <property type="match status" value="1"/>
</dbReference>
<feature type="binding site" evidence="10">
    <location>
        <position position="167"/>
    </location>
    <ligand>
        <name>substrate</name>
    </ligand>
</feature>
<protein>
    <recommendedName>
        <fullName evidence="10">UDP-2,3-diacylglucosamine hydrolase</fullName>
        <ecNumber evidence="10">3.6.1.54</ecNumber>
    </recommendedName>
    <alternativeName>
        <fullName evidence="10">UDP-2,3-diacylglucosamine diphosphatase</fullName>
    </alternativeName>
</protein>
<organism evidence="12 13">
    <name type="scientific">Legionella beliardensis</name>
    <dbReference type="NCBI Taxonomy" id="91822"/>
    <lineage>
        <taxon>Bacteria</taxon>
        <taxon>Pseudomonadati</taxon>
        <taxon>Pseudomonadota</taxon>
        <taxon>Gammaproteobacteria</taxon>
        <taxon>Legionellales</taxon>
        <taxon>Legionellaceae</taxon>
        <taxon>Legionella</taxon>
    </lineage>
</organism>
<keyword evidence="7 10" id="KW-0443">Lipid metabolism</keyword>
<proteinExistence type="inferred from homology"/>
<dbReference type="Proteomes" id="UP000254968">
    <property type="component" value="Unassembled WGS sequence"/>
</dbReference>
<comment type="catalytic activity">
    <reaction evidence="10">
        <text>UDP-2-N,3-O-bis[(3R)-3-hydroxytetradecanoyl]-alpha-D-glucosamine + H2O = 2-N,3-O-bis[(3R)-3-hydroxytetradecanoyl]-alpha-D-glucosaminyl 1-phosphate + UMP + 2 H(+)</text>
        <dbReference type="Rhea" id="RHEA:25213"/>
        <dbReference type="ChEBI" id="CHEBI:15377"/>
        <dbReference type="ChEBI" id="CHEBI:15378"/>
        <dbReference type="ChEBI" id="CHEBI:57865"/>
        <dbReference type="ChEBI" id="CHEBI:57957"/>
        <dbReference type="ChEBI" id="CHEBI:78847"/>
        <dbReference type="EC" id="3.6.1.54"/>
    </reaction>
</comment>
<dbReference type="NCBIfam" id="TIGR01854">
    <property type="entry name" value="lipid_A_lpxH"/>
    <property type="match status" value="1"/>
</dbReference>
<comment type="cofactor">
    <cofactor evidence="10">
        <name>Mn(2+)</name>
        <dbReference type="ChEBI" id="CHEBI:29035"/>
    </cofactor>
    <text evidence="10">Binds 2 Mn(2+) ions per subunit in a binuclear metal center.</text>
</comment>
<dbReference type="Pfam" id="PF00149">
    <property type="entry name" value="Metallophos"/>
    <property type="match status" value="1"/>
</dbReference>
<evidence type="ECO:0000256" key="2">
    <source>
        <dbReference type="ARBA" id="ARBA00022516"/>
    </source>
</evidence>
<feature type="binding site" evidence="10">
    <location>
        <position position="115"/>
    </location>
    <ligand>
        <name>Mn(2+)</name>
        <dbReference type="ChEBI" id="CHEBI:29035"/>
        <label>2</label>
    </ligand>
</feature>
<dbReference type="RefSeq" id="WP_115302834.1">
    <property type="nucleotide sequence ID" value="NZ_CAAAHO010000004.1"/>
</dbReference>
<evidence type="ECO:0000256" key="6">
    <source>
        <dbReference type="ARBA" id="ARBA00022801"/>
    </source>
</evidence>
<dbReference type="InterPro" id="IPR029052">
    <property type="entry name" value="Metallo-depent_PP-like"/>
</dbReference>
<keyword evidence="4 10" id="KW-0441">Lipid A biosynthesis</keyword>
<name>A0A378I378_9GAMM</name>
<dbReference type="PANTHER" id="PTHR34990">
    <property type="entry name" value="UDP-2,3-DIACYLGLUCOSAMINE HYDROLASE-RELATED"/>
    <property type="match status" value="1"/>
</dbReference>
<dbReference type="EMBL" id="UGNV01000001">
    <property type="protein sequence ID" value="STX29136.1"/>
    <property type="molecule type" value="Genomic_DNA"/>
</dbReference>
<gene>
    <name evidence="10 12" type="primary">lpxH</name>
    <name evidence="12" type="ORF">NCTC13315_01671</name>
</gene>
<comment type="subcellular location">
    <subcellularLocation>
        <location evidence="10">Cell inner membrane</location>
        <topology evidence="10">Peripheral membrane protein</topology>
        <orientation evidence="10">Cytoplasmic side</orientation>
    </subcellularLocation>
</comment>
<comment type="similarity">
    <text evidence="10">Belongs to the LpxH family.</text>
</comment>
<dbReference type="HAMAP" id="MF_00575">
    <property type="entry name" value="LpxH"/>
    <property type="match status" value="1"/>
</dbReference>
<feature type="domain" description="Calcineurin-like phosphoesterase" evidence="11">
    <location>
        <begin position="5"/>
        <end position="199"/>
    </location>
</feature>
<comment type="pathway">
    <text evidence="10">Glycolipid biosynthesis; lipid IV(A) biosynthesis; lipid IV(A) from (3R)-3-hydroxytetradecanoyl-[acyl-carrier-protein] and UDP-N-acetyl-alpha-D-glucosamine: step 4/6.</text>
</comment>
<dbReference type="GO" id="GO:0005737">
    <property type="term" value="C:cytoplasm"/>
    <property type="evidence" value="ECO:0007669"/>
    <property type="project" value="InterPro"/>
</dbReference>
<feature type="binding site" evidence="10">
    <location>
        <position position="11"/>
    </location>
    <ligand>
        <name>Mn(2+)</name>
        <dbReference type="ChEBI" id="CHEBI:29035"/>
        <label>1</label>
    </ligand>
</feature>
<sequence length="241" mass="28275">MLDAVFISDLHLHPQAEEITKRFEGFTKWAATNTRSIYILGDFFHAWAGDDTIEAWSLTIANQLKSLVSQGIKIFFMHGNRDFLVGREFSRMAHITLLPEPSVIKLADTPILLVHGDRYCTQDKAHQRFRRLTRNALFTWLFLHIPKTIRQKMVARVRQHSQNNRAKPINQMAIESSAMLNHMQRYQVKLLIHGHTHKPGLTKHYFKGNLFNQYVLSDWDDNPQLLCYHKTKGFYFTHIYL</sequence>
<evidence type="ECO:0000256" key="8">
    <source>
        <dbReference type="ARBA" id="ARBA00023136"/>
    </source>
</evidence>
<feature type="binding site" evidence="10">
    <location>
        <position position="42"/>
    </location>
    <ligand>
        <name>Mn(2+)</name>
        <dbReference type="ChEBI" id="CHEBI:29035"/>
        <label>1</label>
    </ligand>
</feature>